<sequence>MDTIQRISPAALANSLRPLLEKQLSNAHTNGREDCLYSDLSVIDVREDDYDENGHIRSAINLPSGDYFQDDEQVNELVQHYKNKKMVVFHCTFSQVRGPFCAQRFASRMDVMLQEQEARPEVRVLAGGFKSFQAVQTVLSIFLNPLPFVAYTIV</sequence>
<dbReference type="PROSITE" id="PS50206">
    <property type="entry name" value="RHODANESE_3"/>
    <property type="match status" value="1"/>
</dbReference>
<dbReference type="SUPFAM" id="SSF52821">
    <property type="entry name" value="Rhodanese/Cell cycle control phosphatase"/>
    <property type="match status" value="1"/>
</dbReference>
<dbReference type="PRINTS" id="PR00716">
    <property type="entry name" value="MPIPHPHTASE"/>
</dbReference>
<feature type="domain" description="Rhodanese" evidence="7">
    <location>
        <begin position="36"/>
        <end position="140"/>
    </location>
</feature>
<keyword evidence="4" id="KW-0378">Hydrolase</keyword>
<evidence type="ECO:0000313" key="8">
    <source>
        <dbReference type="EMBL" id="CCA24115.1"/>
    </source>
</evidence>
<evidence type="ECO:0000256" key="2">
    <source>
        <dbReference type="ARBA" id="ARBA00013064"/>
    </source>
</evidence>
<keyword evidence="5" id="KW-0904">Protein phosphatase</keyword>
<dbReference type="GO" id="GO:0005737">
    <property type="term" value="C:cytoplasm"/>
    <property type="evidence" value="ECO:0007669"/>
    <property type="project" value="TreeGrafter"/>
</dbReference>
<evidence type="ECO:0000256" key="5">
    <source>
        <dbReference type="ARBA" id="ARBA00022912"/>
    </source>
</evidence>
<evidence type="ECO:0000256" key="4">
    <source>
        <dbReference type="ARBA" id="ARBA00022801"/>
    </source>
</evidence>
<comment type="similarity">
    <text evidence="1">Belongs to the MPI phosphatase family.</text>
</comment>
<evidence type="ECO:0000259" key="7">
    <source>
        <dbReference type="PROSITE" id="PS50206"/>
    </source>
</evidence>
<dbReference type="AlphaFoldDB" id="F0WRZ8"/>
<proteinExistence type="inferred from homology"/>
<reference evidence="8" key="1">
    <citation type="journal article" date="2011" name="PLoS Biol.">
        <title>Gene gain and loss during evolution of obligate parasitism in the white rust pathogen of Arabidopsis thaliana.</title>
        <authorList>
            <person name="Kemen E."/>
            <person name="Gardiner A."/>
            <person name="Schultz-Larsen T."/>
            <person name="Kemen A.C."/>
            <person name="Balmuth A.L."/>
            <person name="Robert-Seilaniantz A."/>
            <person name="Bailey K."/>
            <person name="Holub E."/>
            <person name="Studholme D.J."/>
            <person name="Maclean D."/>
            <person name="Jones J.D."/>
        </authorList>
    </citation>
    <scope>NUCLEOTIDE SEQUENCE</scope>
</reference>
<dbReference type="GO" id="GO:0005634">
    <property type="term" value="C:nucleus"/>
    <property type="evidence" value="ECO:0007669"/>
    <property type="project" value="TreeGrafter"/>
</dbReference>
<evidence type="ECO:0000256" key="1">
    <source>
        <dbReference type="ARBA" id="ARBA00011065"/>
    </source>
</evidence>
<dbReference type="GO" id="GO:0004725">
    <property type="term" value="F:protein tyrosine phosphatase activity"/>
    <property type="evidence" value="ECO:0007669"/>
    <property type="project" value="UniProtKB-EC"/>
</dbReference>
<dbReference type="HOGENOM" id="CLU_107716_1_2_1"/>
<reference evidence="8" key="2">
    <citation type="submission" date="2011-02" db="EMBL/GenBank/DDBJ databases">
        <authorList>
            <person name="MacLean D."/>
        </authorList>
    </citation>
    <scope>NUCLEOTIDE SEQUENCE</scope>
</reference>
<dbReference type="GO" id="GO:0051301">
    <property type="term" value="P:cell division"/>
    <property type="evidence" value="ECO:0007669"/>
    <property type="project" value="UniProtKB-KW"/>
</dbReference>
<evidence type="ECO:0000256" key="6">
    <source>
        <dbReference type="ARBA" id="ARBA00023306"/>
    </source>
</evidence>
<dbReference type="SMART" id="SM00450">
    <property type="entry name" value="RHOD"/>
    <property type="match status" value="1"/>
</dbReference>
<gene>
    <name evidence="8" type="primary">AlNc14C222G9140</name>
    <name evidence="8" type="ORF">ALNC14_102590</name>
</gene>
<keyword evidence="6" id="KW-0131">Cell cycle</keyword>
<protein>
    <recommendedName>
        <fullName evidence="2">protein-tyrosine-phosphatase</fullName>
        <ecNumber evidence="2">3.1.3.48</ecNumber>
    </recommendedName>
</protein>
<organism evidence="8">
    <name type="scientific">Albugo laibachii Nc14</name>
    <dbReference type="NCBI Taxonomy" id="890382"/>
    <lineage>
        <taxon>Eukaryota</taxon>
        <taxon>Sar</taxon>
        <taxon>Stramenopiles</taxon>
        <taxon>Oomycota</taxon>
        <taxon>Peronosporomycetes</taxon>
        <taxon>Albuginales</taxon>
        <taxon>Albuginaceae</taxon>
        <taxon>Albugo</taxon>
    </lineage>
</organism>
<dbReference type="PANTHER" id="PTHR10828:SF38">
    <property type="entry name" value="ARSENICAL-RESISTANCE PROTEIN 2-RELATED"/>
    <property type="match status" value="1"/>
</dbReference>
<dbReference type="Pfam" id="PF00581">
    <property type="entry name" value="Rhodanese"/>
    <property type="match status" value="1"/>
</dbReference>
<dbReference type="GO" id="GO:1902751">
    <property type="term" value="P:positive regulation of cell cycle G2/M phase transition"/>
    <property type="evidence" value="ECO:0007669"/>
    <property type="project" value="InterPro"/>
</dbReference>
<dbReference type="Gene3D" id="3.40.250.10">
    <property type="entry name" value="Rhodanese-like domain"/>
    <property type="match status" value="1"/>
</dbReference>
<accession>F0WRZ8</accession>
<dbReference type="EMBL" id="FR824267">
    <property type="protein sequence ID" value="CCA24115.1"/>
    <property type="molecule type" value="Genomic_DNA"/>
</dbReference>
<keyword evidence="3" id="KW-0132">Cell division</keyword>
<dbReference type="InterPro" id="IPR036873">
    <property type="entry name" value="Rhodanese-like_dom_sf"/>
</dbReference>
<evidence type="ECO:0000256" key="3">
    <source>
        <dbReference type="ARBA" id="ARBA00022618"/>
    </source>
</evidence>
<dbReference type="InterPro" id="IPR000751">
    <property type="entry name" value="MPI_Phosphatase"/>
</dbReference>
<dbReference type="InterPro" id="IPR001763">
    <property type="entry name" value="Rhodanese-like_dom"/>
</dbReference>
<dbReference type="PANTHER" id="PTHR10828">
    <property type="entry name" value="M-PHASE INDUCER PHOSPHATASE DUAL SPECIFICITY PHOSPHATASE CDC25"/>
    <property type="match status" value="1"/>
</dbReference>
<name>F0WRZ8_9STRA</name>
<dbReference type="EC" id="3.1.3.48" evidence="2"/>